<organism evidence="2 3">
    <name type="scientific">Aquincola tertiaricarbonis</name>
    <dbReference type="NCBI Taxonomy" id="391953"/>
    <lineage>
        <taxon>Bacteria</taxon>
        <taxon>Pseudomonadati</taxon>
        <taxon>Pseudomonadota</taxon>
        <taxon>Betaproteobacteria</taxon>
        <taxon>Burkholderiales</taxon>
        <taxon>Sphaerotilaceae</taxon>
        <taxon>Aquincola</taxon>
    </lineage>
</organism>
<accession>A0ABY4S812</accession>
<evidence type="ECO:0000256" key="1">
    <source>
        <dbReference type="SAM" id="MobiDB-lite"/>
    </source>
</evidence>
<evidence type="ECO:0000313" key="2">
    <source>
        <dbReference type="EMBL" id="URI08785.1"/>
    </source>
</evidence>
<proteinExistence type="predicted"/>
<feature type="region of interest" description="Disordered" evidence="1">
    <location>
        <begin position="94"/>
        <end position="118"/>
    </location>
</feature>
<dbReference type="RefSeq" id="WP_250197005.1">
    <property type="nucleotide sequence ID" value="NZ_CP097636.1"/>
</dbReference>
<dbReference type="EMBL" id="CP097636">
    <property type="protein sequence ID" value="URI08785.1"/>
    <property type="molecule type" value="Genomic_DNA"/>
</dbReference>
<reference evidence="2" key="1">
    <citation type="submission" date="2022-05" db="EMBL/GenBank/DDBJ databases">
        <title>An RpoN-dependent PEP-CTERM gene is involved in floc formation of an Aquincola tertiaricarbonis strain.</title>
        <authorList>
            <person name="Qiu D."/>
            <person name="Xia M."/>
        </authorList>
    </citation>
    <scope>NUCLEOTIDE SEQUENCE</scope>
    <source>
        <strain evidence="2">RN12</strain>
    </source>
</reference>
<dbReference type="Proteomes" id="UP001056201">
    <property type="component" value="Chromosome 2"/>
</dbReference>
<keyword evidence="3" id="KW-1185">Reference proteome</keyword>
<name>A0ABY4S812_AQUTE</name>
<evidence type="ECO:0000313" key="3">
    <source>
        <dbReference type="Proteomes" id="UP001056201"/>
    </source>
</evidence>
<sequence>MAARKTTQPLNDGQLMIVEILRSKPAGMTATELAAVLGTTQRRMSLRLYNLQQRGEVALAGWRNCYAWCVPAHKATAEAASKARAEASAKAKAEAARLAAAGKQRSADTDETPDDPLLFKRPAIVPANTAPRIETRGVPSVFDLAHYA</sequence>
<dbReference type="SUPFAM" id="SSF46785">
    <property type="entry name" value="Winged helix' DNA-binding domain"/>
    <property type="match status" value="1"/>
</dbReference>
<protein>
    <submittedName>
        <fullName evidence="2">Uncharacterized protein</fullName>
    </submittedName>
</protein>
<dbReference type="InterPro" id="IPR036390">
    <property type="entry name" value="WH_DNA-bd_sf"/>
</dbReference>
<gene>
    <name evidence="2" type="ORF">MW290_24725</name>
</gene>